<evidence type="ECO:0000313" key="1">
    <source>
        <dbReference type="EMBL" id="GAG11467.1"/>
    </source>
</evidence>
<dbReference type="EMBL" id="BARS01022127">
    <property type="protein sequence ID" value="GAG11467.1"/>
    <property type="molecule type" value="Genomic_DNA"/>
</dbReference>
<gene>
    <name evidence="1" type="ORF">S01H1_35408</name>
</gene>
<organism evidence="1">
    <name type="scientific">marine sediment metagenome</name>
    <dbReference type="NCBI Taxonomy" id="412755"/>
    <lineage>
        <taxon>unclassified sequences</taxon>
        <taxon>metagenomes</taxon>
        <taxon>ecological metagenomes</taxon>
    </lineage>
</organism>
<accession>X0VJW0</accession>
<feature type="non-terminal residue" evidence="1">
    <location>
        <position position="71"/>
    </location>
</feature>
<proteinExistence type="predicted"/>
<reference evidence="1" key="1">
    <citation type="journal article" date="2014" name="Front. Microbiol.">
        <title>High frequency of phylogenetically diverse reductive dehalogenase-homologous genes in deep subseafloor sedimentary metagenomes.</title>
        <authorList>
            <person name="Kawai M."/>
            <person name="Futagami T."/>
            <person name="Toyoda A."/>
            <person name="Takaki Y."/>
            <person name="Nishi S."/>
            <person name="Hori S."/>
            <person name="Arai W."/>
            <person name="Tsubouchi T."/>
            <person name="Morono Y."/>
            <person name="Uchiyama I."/>
            <person name="Ito T."/>
            <person name="Fujiyama A."/>
            <person name="Inagaki F."/>
            <person name="Takami H."/>
        </authorList>
    </citation>
    <scope>NUCLEOTIDE SEQUENCE</scope>
    <source>
        <strain evidence="1">Expedition CK06-06</strain>
    </source>
</reference>
<dbReference type="AlphaFoldDB" id="X0VJW0"/>
<sequence length="71" mass="7698">MSRVDDRNTGDITMTIVYEQHSSGFQTCVRPADALSLNFKAGLPASHVASFEHLPAKLGLKRIGQLGFVVP</sequence>
<protein>
    <submittedName>
        <fullName evidence="1">Uncharacterized protein</fullName>
    </submittedName>
</protein>
<name>X0VJW0_9ZZZZ</name>
<comment type="caution">
    <text evidence="1">The sequence shown here is derived from an EMBL/GenBank/DDBJ whole genome shotgun (WGS) entry which is preliminary data.</text>
</comment>